<gene>
    <name evidence="1" type="ORF">ABEB36_001751</name>
</gene>
<keyword evidence="2" id="KW-1185">Reference proteome</keyword>
<reference evidence="1 2" key="1">
    <citation type="submission" date="2024-05" db="EMBL/GenBank/DDBJ databases">
        <title>Genetic variation in Jamaican populations of the coffee berry borer (Hypothenemus hampei).</title>
        <authorList>
            <person name="Errbii M."/>
            <person name="Myrie A."/>
        </authorList>
    </citation>
    <scope>NUCLEOTIDE SEQUENCE [LARGE SCALE GENOMIC DNA]</scope>
    <source>
        <strain evidence="1">JA-Hopewell-2020-01-JO</strain>
        <tissue evidence="1">Whole body</tissue>
    </source>
</reference>
<organism evidence="1 2">
    <name type="scientific">Hypothenemus hampei</name>
    <name type="common">Coffee berry borer</name>
    <dbReference type="NCBI Taxonomy" id="57062"/>
    <lineage>
        <taxon>Eukaryota</taxon>
        <taxon>Metazoa</taxon>
        <taxon>Ecdysozoa</taxon>
        <taxon>Arthropoda</taxon>
        <taxon>Hexapoda</taxon>
        <taxon>Insecta</taxon>
        <taxon>Pterygota</taxon>
        <taxon>Neoptera</taxon>
        <taxon>Endopterygota</taxon>
        <taxon>Coleoptera</taxon>
        <taxon>Polyphaga</taxon>
        <taxon>Cucujiformia</taxon>
        <taxon>Curculionidae</taxon>
        <taxon>Scolytinae</taxon>
        <taxon>Hypothenemus</taxon>
    </lineage>
</organism>
<evidence type="ECO:0000313" key="1">
    <source>
        <dbReference type="EMBL" id="KAL1518070.1"/>
    </source>
</evidence>
<comment type="caution">
    <text evidence="1">The sequence shown here is derived from an EMBL/GenBank/DDBJ whole genome shotgun (WGS) entry which is preliminary data.</text>
</comment>
<dbReference type="AlphaFoldDB" id="A0ABD1FFL6"/>
<protein>
    <submittedName>
        <fullName evidence="1">Uncharacterized protein</fullName>
    </submittedName>
</protein>
<dbReference type="Proteomes" id="UP001566132">
    <property type="component" value="Unassembled WGS sequence"/>
</dbReference>
<accession>A0ABD1FFL6</accession>
<name>A0ABD1FFL6_HYPHA</name>
<dbReference type="EMBL" id="JBDJPC010000001">
    <property type="protein sequence ID" value="KAL1518070.1"/>
    <property type="molecule type" value="Genomic_DNA"/>
</dbReference>
<evidence type="ECO:0000313" key="2">
    <source>
        <dbReference type="Proteomes" id="UP001566132"/>
    </source>
</evidence>
<proteinExistence type="predicted"/>
<sequence length="132" mass="15531">MLTVPEAIQFLRCICVQDQRAIDVFQALYVCFRSNYPTPLKSCFFMSTVKNENKYLLMLETKYLTSNRISSSTDIFWKNNREKNKDSVRSAGVESRTLQQSLIKIDHWKQLPPFSEYKFFLGFSFPISTDIF</sequence>